<comment type="subcellular location">
    <subcellularLocation>
        <location evidence="1">Membrane</location>
    </subcellularLocation>
</comment>
<dbReference type="InterPro" id="IPR036400">
    <property type="entry name" value="Cyt_B5-like_heme/steroid_sf"/>
</dbReference>
<dbReference type="SMART" id="SM01117">
    <property type="entry name" value="Cyt-b5"/>
    <property type="match status" value="1"/>
</dbReference>
<dbReference type="PRINTS" id="PR00363">
    <property type="entry name" value="CYTOCHROMEB5"/>
</dbReference>
<dbReference type="PROSITE" id="PS50255">
    <property type="entry name" value="CYTOCHROME_B5_2"/>
    <property type="match status" value="1"/>
</dbReference>
<organism evidence="9 10">
    <name type="scientific">Ceratina calcarata</name>
    <dbReference type="NCBI Taxonomy" id="156304"/>
    <lineage>
        <taxon>Eukaryota</taxon>
        <taxon>Metazoa</taxon>
        <taxon>Ecdysozoa</taxon>
        <taxon>Arthropoda</taxon>
        <taxon>Hexapoda</taxon>
        <taxon>Insecta</taxon>
        <taxon>Pterygota</taxon>
        <taxon>Neoptera</taxon>
        <taxon>Endopterygota</taxon>
        <taxon>Hymenoptera</taxon>
        <taxon>Apocrita</taxon>
        <taxon>Aculeata</taxon>
        <taxon>Apoidea</taxon>
        <taxon>Anthophila</taxon>
        <taxon>Apidae</taxon>
        <taxon>Ceratina</taxon>
        <taxon>Zadontomerus</taxon>
    </lineage>
</organism>
<dbReference type="PANTHER" id="PTHR19359">
    <property type="entry name" value="CYTOCHROME B5"/>
    <property type="match status" value="1"/>
</dbReference>
<name>A0AAJ7IT04_9HYME</name>
<dbReference type="GeneID" id="108622738"/>
<accession>A0AAJ7IT04</accession>
<dbReference type="AlphaFoldDB" id="A0AAJ7IT04"/>
<evidence type="ECO:0000256" key="1">
    <source>
        <dbReference type="ARBA" id="ARBA00004370"/>
    </source>
</evidence>
<dbReference type="GO" id="GO:0020037">
    <property type="term" value="F:heme binding"/>
    <property type="evidence" value="ECO:0007669"/>
    <property type="project" value="TreeGrafter"/>
</dbReference>
<reference evidence="10" key="1">
    <citation type="submission" date="2025-08" db="UniProtKB">
        <authorList>
            <consortium name="RefSeq"/>
        </authorList>
    </citation>
    <scope>IDENTIFICATION</scope>
    <source>
        <tissue evidence="10">Whole body</tissue>
    </source>
</reference>
<evidence type="ECO:0000313" key="10">
    <source>
        <dbReference type="RefSeq" id="XP_017876308.1"/>
    </source>
</evidence>
<evidence type="ECO:0000256" key="3">
    <source>
        <dbReference type="ARBA" id="ARBA00022692"/>
    </source>
</evidence>
<keyword evidence="3" id="KW-0812">Transmembrane</keyword>
<feature type="non-terminal residue" evidence="10">
    <location>
        <position position="97"/>
    </location>
</feature>
<keyword evidence="4" id="KW-0479">Metal-binding</keyword>
<evidence type="ECO:0000259" key="8">
    <source>
        <dbReference type="PROSITE" id="PS50255"/>
    </source>
</evidence>
<evidence type="ECO:0000256" key="5">
    <source>
        <dbReference type="ARBA" id="ARBA00023004"/>
    </source>
</evidence>
<sequence>MTTFSLEEVAKHNTENDLWIIYNDGVYDITKFYTEHPGGEEILLNLAGKDSTQCFDDIGHSEEAIILRETFKIGTVGAGTAAGETVSSSPSSGGTSQ</sequence>
<proteinExistence type="inferred from homology"/>
<keyword evidence="6" id="KW-0472">Membrane</keyword>
<dbReference type="Pfam" id="PF00173">
    <property type="entry name" value="Cyt-b5"/>
    <property type="match status" value="1"/>
</dbReference>
<dbReference type="PANTHER" id="PTHR19359:SF14">
    <property type="entry name" value="CYTOCHROME B5 A"/>
    <property type="match status" value="1"/>
</dbReference>
<dbReference type="Proteomes" id="UP000694925">
    <property type="component" value="Unplaced"/>
</dbReference>
<dbReference type="SUPFAM" id="SSF55856">
    <property type="entry name" value="Cytochrome b5-like heme/steroid binding domain"/>
    <property type="match status" value="1"/>
</dbReference>
<comment type="similarity">
    <text evidence="7">Belongs to the cytochrome b5 family.</text>
</comment>
<dbReference type="RefSeq" id="XP_017876308.1">
    <property type="nucleotide sequence ID" value="XM_018020819.2"/>
</dbReference>
<dbReference type="Gene3D" id="3.10.120.10">
    <property type="entry name" value="Cytochrome b5-like heme/steroid binding domain"/>
    <property type="match status" value="1"/>
</dbReference>
<dbReference type="KEGG" id="ccal:108622738"/>
<gene>
    <name evidence="10" type="primary">LOC108622738</name>
</gene>
<feature type="domain" description="Cytochrome b5 heme-binding" evidence="8">
    <location>
        <begin position="1"/>
        <end position="77"/>
    </location>
</feature>
<keyword evidence="2" id="KW-0349">Heme</keyword>
<evidence type="ECO:0000313" key="9">
    <source>
        <dbReference type="Proteomes" id="UP000694925"/>
    </source>
</evidence>
<dbReference type="GO" id="GO:0016020">
    <property type="term" value="C:membrane"/>
    <property type="evidence" value="ECO:0007669"/>
    <property type="project" value="UniProtKB-SubCell"/>
</dbReference>
<evidence type="ECO:0000256" key="2">
    <source>
        <dbReference type="ARBA" id="ARBA00022617"/>
    </source>
</evidence>
<dbReference type="InterPro" id="IPR001199">
    <property type="entry name" value="Cyt_B5-like_heme/steroid-bd"/>
</dbReference>
<evidence type="ECO:0000256" key="7">
    <source>
        <dbReference type="ARBA" id="ARBA00038168"/>
    </source>
</evidence>
<evidence type="ECO:0000256" key="6">
    <source>
        <dbReference type="ARBA" id="ARBA00023136"/>
    </source>
</evidence>
<keyword evidence="9" id="KW-1185">Reference proteome</keyword>
<dbReference type="FunFam" id="3.10.120.10:FF:000002">
    <property type="entry name" value="Cytochrome b5 type B"/>
    <property type="match status" value="1"/>
</dbReference>
<dbReference type="GO" id="GO:0046872">
    <property type="term" value="F:metal ion binding"/>
    <property type="evidence" value="ECO:0007669"/>
    <property type="project" value="UniProtKB-KW"/>
</dbReference>
<protein>
    <submittedName>
        <fullName evidence="10">Cytochrome b5-like</fullName>
    </submittedName>
</protein>
<evidence type="ECO:0000256" key="4">
    <source>
        <dbReference type="ARBA" id="ARBA00022723"/>
    </source>
</evidence>
<keyword evidence="5" id="KW-0408">Iron</keyword>
<dbReference type="InterPro" id="IPR050668">
    <property type="entry name" value="Cytochrome_b5"/>
</dbReference>